<evidence type="ECO:0000313" key="11">
    <source>
        <dbReference type="Proteomes" id="UP000827092"/>
    </source>
</evidence>
<dbReference type="InterPro" id="IPR013087">
    <property type="entry name" value="Znf_C2H2_type"/>
</dbReference>
<feature type="region of interest" description="Disordered" evidence="8">
    <location>
        <begin position="2482"/>
        <end position="2535"/>
    </location>
</feature>
<feature type="compositionally biased region" description="Basic residues" evidence="8">
    <location>
        <begin position="1695"/>
        <end position="1714"/>
    </location>
</feature>
<feature type="domain" description="C2H2-type" evidence="9">
    <location>
        <begin position="454"/>
        <end position="478"/>
    </location>
</feature>
<feature type="region of interest" description="Disordered" evidence="8">
    <location>
        <begin position="1011"/>
        <end position="1046"/>
    </location>
</feature>
<keyword evidence="3" id="KW-0677">Repeat</keyword>
<feature type="region of interest" description="Disordered" evidence="8">
    <location>
        <begin position="1810"/>
        <end position="1836"/>
    </location>
</feature>
<evidence type="ECO:0000256" key="4">
    <source>
        <dbReference type="ARBA" id="ARBA00022771"/>
    </source>
</evidence>
<protein>
    <recommendedName>
        <fullName evidence="9">C2H2-type domain-containing protein</fullName>
    </recommendedName>
</protein>
<dbReference type="InterPro" id="IPR036236">
    <property type="entry name" value="Znf_C2H2_sf"/>
</dbReference>
<feature type="compositionally biased region" description="Polar residues" evidence="8">
    <location>
        <begin position="2112"/>
        <end position="2131"/>
    </location>
</feature>
<evidence type="ECO:0000256" key="3">
    <source>
        <dbReference type="ARBA" id="ARBA00022737"/>
    </source>
</evidence>
<feature type="region of interest" description="Disordered" evidence="8">
    <location>
        <begin position="1997"/>
        <end position="2234"/>
    </location>
</feature>
<feature type="compositionally biased region" description="Low complexity" evidence="8">
    <location>
        <begin position="1782"/>
        <end position="1792"/>
    </location>
</feature>
<feature type="domain" description="C2H2-type" evidence="9">
    <location>
        <begin position="426"/>
        <end position="453"/>
    </location>
</feature>
<feature type="compositionally biased region" description="Basic and acidic residues" evidence="8">
    <location>
        <begin position="56"/>
        <end position="74"/>
    </location>
</feature>
<keyword evidence="4 7" id="KW-0863">Zinc-finger</keyword>
<feature type="region of interest" description="Disordered" evidence="8">
    <location>
        <begin position="2292"/>
        <end position="2317"/>
    </location>
</feature>
<reference evidence="10 11" key="1">
    <citation type="journal article" date="2022" name="Nat. Ecol. Evol.">
        <title>A masculinizing supergene underlies an exaggerated male reproductive morph in a spider.</title>
        <authorList>
            <person name="Hendrickx F."/>
            <person name="De Corte Z."/>
            <person name="Sonet G."/>
            <person name="Van Belleghem S.M."/>
            <person name="Kostlbacher S."/>
            <person name="Vangestel C."/>
        </authorList>
    </citation>
    <scope>NUCLEOTIDE SEQUENCE [LARGE SCALE GENOMIC DNA]</scope>
    <source>
        <strain evidence="10">W744_W776</strain>
    </source>
</reference>
<name>A0AAV6U7G8_9ARAC</name>
<feature type="compositionally biased region" description="Basic and acidic residues" evidence="8">
    <location>
        <begin position="2132"/>
        <end position="2162"/>
    </location>
</feature>
<feature type="region of interest" description="Disordered" evidence="8">
    <location>
        <begin position="1652"/>
        <end position="1756"/>
    </location>
</feature>
<evidence type="ECO:0000256" key="5">
    <source>
        <dbReference type="ARBA" id="ARBA00022833"/>
    </source>
</evidence>
<evidence type="ECO:0000256" key="8">
    <source>
        <dbReference type="SAM" id="MobiDB-lite"/>
    </source>
</evidence>
<dbReference type="Proteomes" id="UP000827092">
    <property type="component" value="Unassembled WGS sequence"/>
</dbReference>
<feature type="region of interest" description="Disordered" evidence="8">
    <location>
        <begin position="2570"/>
        <end position="2634"/>
    </location>
</feature>
<feature type="compositionally biased region" description="Polar residues" evidence="8">
    <location>
        <begin position="2299"/>
        <end position="2312"/>
    </location>
</feature>
<feature type="compositionally biased region" description="Polar residues" evidence="8">
    <location>
        <begin position="2346"/>
        <end position="2358"/>
    </location>
</feature>
<organism evidence="10 11">
    <name type="scientific">Oedothorax gibbosus</name>
    <dbReference type="NCBI Taxonomy" id="931172"/>
    <lineage>
        <taxon>Eukaryota</taxon>
        <taxon>Metazoa</taxon>
        <taxon>Ecdysozoa</taxon>
        <taxon>Arthropoda</taxon>
        <taxon>Chelicerata</taxon>
        <taxon>Arachnida</taxon>
        <taxon>Araneae</taxon>
        <taxon>Araneomorphae</taxon>
        <taxon>Entelegynae</taxon>
        <taxon>Araneoidea</taxon>
        <taxon>Linyphiidae</taxon>
        <taxon>Erigoninae</taxon>
        <taxon>Oedothorax</taxon>
    </lineage>
</organism>
<dbReference type="SUPFAM" id="SSF57667">
    <property type="entry name" value="beta-beta-alpha zinc fingers"/>
    <property type="match status" value="1"/>
</dbReference>
<feature type="region of interest" description="Disordered" evidence="8">
    <location>
        <begin position="1774"/>
        <end position="1798"/>
    </location>
</feature>
<dbReference type="EMBL" id="JAFNEN010000591">
    <property type="protein sequence ID" value="KAG8180017.1"/>
    <property type="molecule type" value="Genomic_DNA"/>
</dbReference>
<comment type="caution">
    <text evidence="10">The sequence shown here is derived from an EMBL/GenBank/DDBJ whole genome shotgun (WGS) entry which is preliminary data.</text>
</comment>
<dbReference type="Gene3D" id="3.30.160.60">
    <property type="entry name" value="Classic Zinc Finger"/>
    <property type="match status" value="2"/>
</dbReference>
<accession>A0AAV6U7G8</accession>
<evidence type="ECO:0000256" key="1">
    <source>
        <dbReference type="ARBA" id="ARBA00004123"/>
    </source>
</evidence>
<feature type="compositionally biased region" description="Polar residues" evidence="8">
    <location>
        <begin position="1017"/>
        <end position="1029"/>
    </location>
</feature>
<feature type="compositionally biased region" description="Basic and acidic residues" evidence="8">
    <location>
        <begin position="2204"/>
        <end position="2234"/>
    </location>
</feature>
<gene>
    <name evidence="10" type="ORF">JTE90_020972</name>
</gene>
<sequence length="2634" mass="293766">MKNRAGKERLFLPTKLVSMEISSAEGDDQQADNNESRKTDQVNKNSSAASIPKPSIEVEKSTKMKDKSESESRSPIKNLSKKNEVDIRGVPGPIQDSKLDIVGKSSVGLNQNLAPSKADDRKIKTDKSEAKGKIELNQFRTMINQSPVKTLTVPNKSKLKATNQVPLPLVTSKVVTSEVIQLKAKVGDQSSTKIKLDQNHIKPKLVQKEKSVVYSAEAKSKVEGTTKESGKFKKKFYFQFRVKDFNVISKKDDKKYKCHVCNGIYRQKFSLKRHFLRNHINIEYISYSDISNCKINVPNHKTIQLSAEETKLPSGRKRFKNKDATFLDNNKSRMMPGLYRCHECSEVKLDLESELKAHYVSHPNVQPDENFPCEHCSAVFQKRAVLNKHIERNHEKKAFNICYTCKQEFPSDLDFQKHLLVQGSGGKCKFCEKEFCTVIAKKNHERAHEGMKGYSCKHCHEVFVKIDDVKKHVVKYHSSLYLTCPHCPKQAYPHMFATKLLLSAHVLEKHGEIAAKKPLVVSPVKNSPAKVSSPAQSICNYCQKKFPGVRAMIKHKTIVHKRLLNKHKNAAQKKNAMAKKQSTMAAKQKAYNQKVANDKKVQQNMANKHKVLYKKRTTYERKAKQAVHDKSVIERFSTRRMRFETSRSTVSKFYDNLAQNIAENLLEHVDGKAHQLSIKNYNFTDNNEFLDNESQHEYDHIPWSLYNFPSNFDVQHALRKRGQEVKPQVPNDELCLFATGLGKVSSSSDSENDNVHKQVTEVKVSREETYDASTLRTLSLEDKKKLLHYNPIVVFICCVCKQKCNSFQEIDDHTYNNHPNVEPSWIEIEGTKDTPPLVPSDLCREPYGNPDGVLFSCVVPPLTPDICTLKCTKCNRIFPKSSELHQHLLDCGGNEGFRPKYRKKLNLQKRIKHTMKHRMDLSVKQVASKRESPLKYLKTGQVEKAKMKYGKDYFSTKTGKGINTPSPLTFQQKNITCFFCKEKFDSKLLLTEHYNVCSKFNRKRKKKIAVSPAIKKNLNNTNQASSSTEQSHDATPEKALNSQQASEDVLDLTMVSQNKVSTKNHAIVSSSQSSSSTLPDIILSLNKTNTVPISATKETTAMNLSVRPIKQVVVTKLTVPSNLVNRKSISNLSVKEKTPIEALHDTVKKIEANGMHKDNSNLTTCKTSLQGSKKTLASEDIVVNSFVAPKSIAPKQIVPNVKQNLPKIKEVVNDLKLAASISPNLKKKATPLMFIVSNADVGNSAVRNLNPAISSIKTKLNDQVPSVISTESKEQPRRKRKKELPTKVVQKTDSISLNENKLSPQVDSQMTVKNMNENQKAILTPFTESSTTCTISKDLSSDNVPIITKETVSPAINVSENSEAKANDSPTKSTLLQTNSAPIMAFSSPINSISSSHISSDNNKDNINDSMVSNEKSDTQPHSEDRDSPTLELLVSSVTQNIENFDKQDDEKFALPSLTITSSISSINSKAIESARNSLNFCVITPAIEPQTASLQESVALDVNLDKSSIILPELPIPETSTDETAKLEVTGQLDNFEKESPLKSSHNDNNSQSTTCTDEPNATTSENTISSNVPEKNSQPAAQNNQSEETGTFENEKNKTTLSVDSAVVPISARENIESSSTIVKTTVSSAMPNNSTEYIQSSATPVNECYDDGAGKEGFTSEGQENGANSSETIPKVPDSLDQIFDSVVKGGSWRRGRRPSKRSAGRPRGFKRNIYSKTSNESEGLQLSITSNDRPINHNDTNNESSLPSTNVSSQLRAFRIESSETSCKTASEALSGKSDYSNSSEVSSEFGKDLASRMKERMRLSFVGPESGNESEPNKTVSENQKDSSSVTLSEVNLNGSFDSSLYNPALEQSVDDCLETVTSIKKEFKDPELAKKHICPFCILEFAYLTNFRRHLKICRSKYENRTIETPVITTATAQIQHLPKKDEVEESMLNLLRHQSRQNQMIKETQPVKAYEQEKNFQKFNCEICHKIYFSLFKLMQHKMKEHLMPSAESKAMVSEDHSASELDEDSQCPTDVKNDADPDNLSNQPAEGSSGELPSSESVQNVSATEDIDNPEEGPINPSNNVESSVERDIFSEDTEAATSMTDQQSDKKLDELSSEVKGDQLNNQNDPKNSLTSAIAESENTVKKHSNDSSNLTEKEKEDIPPQKNYKELIDPNYFAIPSYGKGRGRKKKSLVENSDDKIKEKEAEANVSAIEETKDETHNIEGESPTNEKSDRESTSNELQSKRDIYLKILENCSKVSIVRNVASKDSPKLIPQKSKSVNIAMEKTNVPHSDAAVENYPAKKRGRPKSSNTLSVSGINKTSKSELQDMNDELDVYTVSAEKNRNEITVIKEPNSKTPSFLTMGSGKTTRKRIAADPPPLASLPKTKRGKYIRVKKQPIIPSPDSSEIETDDSASFIVSGNDVIPYPTQIAKFNSAKMRNLAMTPRIPQGKGPKKKLSAIQKPIASCSSMNKVAKASKSPKSMCSGVSELAAESSPVSNSAPSKSKVLTKNLKFPCDNTSGPSSIPTKGRPKNPRSRLNLDSSPDDFLQASFVKREKNTICPICKKKFSAPLLRNRHLQMAHGRKNSRVDSDTSSDVPEEQKPIKQFSSAEIRPKFQRHCMKPLPPLTRKYQKTITSLKKHKN</sequence>
<dbReference type="InterPro" id="IPR050888">
    <property type="entry name" value="ZnF_C2H2-type_TF"/>
</dbReference>
<feature type="region of interest" description="Disordered" evidence="8">
    <location>
        <begin position="1394"/>
        <end position="1429"/>
    </location>
</feature>
<feature type="domain" description="C2H2-type" evidence="9">
    <location>
        <begin position="869"/>
        <end position="899"/>
    </location>
</feature>
<keyword evidence="11" id="KW-1185">Reference proteome</keyword>
<evidence type="ECO:0000313" key="10">
    <source>
        <dbReference type="EMBL" id="KAG8180017.1"/>
    </source>
</evidence>
<feature type="region of interest" description="Disordered" evidence="8">
    <location>
        <begin position="21"/>
        <end position="95"/>
    </location>
</feature>
<feature type="region of interest" description="Disordered" evidence="8">
    <location>
        <begin position="2346"/>
        <end position="2376"/>
    </location>
</feature>
<feature type="compositionally biased region" description="Polar residues" evidence="8">
    <location>
        <begin position="1816"/>
        <end position="1836"/>
    </location>
</feature>
<dbReference type="PANTHER" id="PTHR24406">
    <property type="entry name" value="TRANSCRIPTIONAL REPRESSOR CTCFL-RELATED"/>
    <property type="match status" value="1"/>
</dbReference>
<evidence type="ECO:0000256" key="7">
    <source>
        <dbReference type="PROSITE-ProRule" id="PRU00042"/>
    </source>
</evidence>
<feature type="compositionally biased region" description="Basic and acidic residues" evidence="8">
    <location>
        <begin position="1415"/>
        <end position="1429"/>
    </location>
</feature>
<feature type="compositionally biased region" description="Low complexity" evidence="8">
    <location>
        <begin position="2038"/>
        <end position="2049"/>
    </location>
</feature>
<dbReference type="PROSITE" id="PS00028">
    <property type="entry name" value="ZINC_FINGER_C2H2_1"/>
    <property type="match status" value="8"/>
</dbReference>
<comment type="subcellular location">
    <subcellularLocation>
        <location evidence="1">Nucleus</location>
    </subcellularLocation>
</comment>
<feature type="compositionally biased region" description="Polar residues" evidence="8">
    <location>
        <begin position="2508"/>
        <end position="2517"/>
    </location>
</feature>
<keyword evidence="6" id="KW-0539">Nucleus</keyword>
<keyword evidence="2" id="KW-0479">Metal-binding</keyword>
<proteinExistence type="predicted"/>
<evidence type="ECO:0000256" key="6">
    <source>
        <dbReference type="ARBA" id="ARBA00023242"/>
    </source>
</evidence>
<dbReference type="SMART" id="SM00355">
    <property type="entry name" value="ZnF_C2H2"/>
    <property type="match status" value="13"/>
</dbReference>
<feature type="compositionally biased region" description="Polar residues" evidence="8">
    <location>
        <begin position="1543"/>
        <end position="1594"/>
    </location>
</feature>
<feature type="compositionally biased region" description="Polar residues" evidence="8">
    <location>
        <begin position="1718"/>
        <end position="1756"/>
    </location>
</feature>
<feature type="compositionally biased region" description="Basic and acidic residues" evidence="8">
    <location>
        <begin position="2096"/>
        <end position="2110"/>
    </location>
</feature>
<feature type="compositionally biased region" description="Polar residues" evidence="8">
    <location>
        <begin position="1663"/>
        <end position="1675"/>
    </location>
</feature>
<dbReference type="PROSITE" id="PS50157">
    <property type="entry name" value="ZINC_FINGER_C2H2_2"/>
    <property type="match status" value="4"/>
</dbReference>
<feature type="domain" description="C2H2-type" evidence="9">
    <location>
        <begin position="371"/>
        <end position="399"/>
    </location>
</feature>
<dbReference type="GO" id="GO:0008270">
    <property type="term" value="F:zinc ion binding"/>
    <property type="evidence" value="ECO:0007669"/>
    <property type="project" value="UniProtKB-KW"/>
</dbReference>
<dbReference type="GO" id="GO:0005634">
    <property type="term" value="C:nucleus"/>
    <property type="evidence" value="ECO:0007669"/>
    <property type="project" value="UniProtKB-SubCell"/>
</dbReference>
<evidence type="ECO:0000259" key="9">
    <source>
        <dbReference type="PROSITE" id="PS50157"/>
    </source>
</evidence>
<feature type="compositionally biased region" description="Low complexity" evidence="8">
    <location>
        <begin position="2485"/>
        <end position="2497"/>
    </location>
</feature>
<evidence type="ECO:0000256" key="2">
    <source>
        <dbReference type="ARBA" id="ARBA00022723"/>
    </source>
</evidence>
<feature type="compositionally biased region" description="Basic and acidic residues" evidence="8">
    <location>
        <begin position="2187"/>
        <end position="2197"/>
    </location>
</feature>
<keyword evidence="5" id="KW-0862">Zinc</keyword>
<feature type="region of interest" description="Disordered" evidence="8">
    <location>
        <begin position="1537"/>
        <end position="1602"/>
    </location>
</feature>